<evidence type="ECO:0000313" key="2">
    <source>
        <dbReference type="EMBL" id="QIC71378.1"/>
    </source>
</evidence>
<feature type="coiled-coil region" evidence="1">
    <location>
        <begin position="30"/>
        <end position="57"/>
    </location>
</feature>
<sequence>MKKLLILLLIIGLAWMLKLSYDVFKITAQQSELSQSMHQAEKSRANLNDQLVALQRQSSNPSPSASSSAPATNTTVQISQTTITPQQMLQQQLELIEFALKQAQYPYALEKLAVLDVQLNQWALSPALAESLHQTLSKDRQLIQQFAAQRSAQQQQVTQALQQLDQLLRQEIQQPQLQPAQEANPAFWHKWLKLEAAEQPATVLSQRQLLLKEAQLRLLLARQLLGQGQYLNYQQELTEILHLLQPLPDRGVQQLSTELAEIQSLTVIPVPVLTSRTLLDE</sequence>
<keyword evidence="1" id="KW-0175">Coiled coil</keyword>
<gene>
    <name evidence="2" type="ORF">FSC09_13730</name>
</gene>
<organism evidence="2 3">
    <name type="scientific">Acinetobacter indicus</name>
    <dbReference type="NCBI Taxonomy" id="756892"/>
    <lineage>
        <taxon>Bacteria</taxon>
        <taxon>Pseudomonadati</taxon>
        <taxon>Pseudomonadota</taxon>
        <taxon>Gammaproteobacteria</taxon>
        <taxon>Moraxellales</taxon>
        <taxon>Moraxellaceae</taxon>
        <taxon>Acinetobacter</taxon>
    </lineage>
</organism>
<evidence type="ECO:0000256" key="1">
    <source>
        <dbReference type="SAM" id="Coils"/>
    </source>
</evidence>
<accession>A0A6C0Y5H0</accession>
<proteinExistence type="predicted"/>
<protein>
    <submittedName>
        <fullName evidence="2">Uncharacterized protein</fullName>
    </submittedName>
</protein>
<evidence type="ECO:0000313" key="3">
    <source>
        <dbReference type="Proteomes" id="UP000503440"/>
    </source>
</evidence>
<dbReference type="AlphaFoldDB" id="A0A6C0Y5H0"/>
<dbReference type="EMBL" id="CP044455">
    <property type="protein sequence ID" value="QIC71378.1"/>
    <property type="molecule type" value="Genomic_DNA"/>
</dbReference>
<dbReference type="Proteomes" id="UP000503440">
    <property type="component" value="Chromosome"/>
</dbReference>
<reference evidence="2 3" key="1">
    <citation type="submission" date="2019-09" db="EMBL/GenBank/DDBJ databases">
        <title>Non-baumannii Acinetobacter spp. carrying blaNDM-1 isolated in China.</title>
        <authorList>
            <person name="Cui C."/>
            <person name="Chen C."/>
            <person name="Sun J."/>
            <person name="Liu Y."/>
        </authorList>
    </citation>
    <scope>NUCLEOTIDE SEQUENCE [LARGE SCALE GENOMIC DNA]</scope>
    <source>
        <strain evidence="2 3">B18</strain>
    </source>
</reference>
<name>A0A6C0Y5H0_9GAMM</name>
<dbReference type="RefSeq" id="WP_163146204.1">
    <property type="nucleotide sequence ID" value="NZ_CP044455.1"/>
</dbReference>